<feature type="compositionally biased region" description="Basic and acidic residues" evidence="1">
    <location>
        <begin position="878"/>
        <end position="887"/>
    </location>
</feature>
<dbReference type="SUPFAM" id="SSF52540">
    <property type="entry name" value="P-loop containing nucleoside triphosphate hydrolases"/>
    <property type="match status" value="1"/>
</dbReference>
<evidence type="ECO:0000313" key="4">
    <source>
        <dbReference type="Proteomes" id="UP000315522"/>
    </source>
</evidence>
<comment type="caution">
    <text evidence="3">The sequence shown here is derived from an EMBL/GenBank/DDBJ whole genome shotgun (WGS) entry which is preliminary data.</text>
</comment>
<evidence type="ECO:0000256" key="1">
    <source>
        <dbReference type="SAM" id="MobiDB-lite"/>
    </source>
</evidence>
<dbReference type="PANTHER" id="PTHR36681:SF3">
    <property type="entry name" value="NUCLEAR GTPASE, GERMINAL CENTER-ASSOCIATED, TANDEM DUPLICATE 3"/>
    <property type="match status" value="1"/>
</dbReference>
<organism evidence="3 4">
    <name type="scientific">Lachnellula willkommii</name>
    <dbReference type="NCBI Taxonomy" id="215461"/>
    <lineage>
        <taxon>Eukaryota</taxon>
        <taxon>Fungi</taxon>
        <taxon>Dikarya</taxon>
        <taxon>Ascomycota</taxon>
        <taxon>Pezizomycotina</taxon>
        <taxon>Leotiomycetes</taxon>
        <taxon>Helotiales</taxon>
        <taxon>Lachnaceae</taxon>
        <taxon>Lachnellula</taxon>
    </lineage>
</organism>
<proteinExistence type="predicted"/>
<feature type="compositionally biased region" description="Basic residues" evidence="1">
    <location>
        <begin position="331"/>
        <end position="340"/>
    </location>
</feature>
<name>A0A559M6B6_9HELO</name>
<dbReference type="Proteomes" id="UP000315522">
    <property type="component" value="Unassembled WGS sequence"/>
</dbReference>
<evidence type="ECO:0000313" key="3">
    <source>
        <dbReference type="EMBL" id="TVY88490.1"/>
    </source>
</evidence>
<evidence type="ECO:0000259" key="2">
    <source>
        <dbReference type="Pfam" id="PF00350"/>
    </source>
</evidence>
<keyword evidence="4" id="KW-1185">Reference proteome</keyword>
<gene>
    <name evidence="3" type="primary">Nuggc_0</name>
    <name evidence="3" type="ORF">LAWI1_G005543</name>
</gene>
<reference evidence="3 4" key="1">
    <citation type="submission" date="2018-05" db="EMBL/GenBank/DDBJ databases">
        <title>Genome sequencing and assembly of the regulated plant pathogen Lachnellula willkommii and related sister species for the development of diagnostic species identification markers.</title>
        <authorList>
            <person name="Giroux E."/>
            <person name="Bilodeau G."/>
        </authorList>
    </citation>
    <scope>NUCLEOTIDE SEQUENCE [LARGE SCALE GENOMIC DNA]</scope>
    <source>
        <strain evidence="3 4">CBS 172.35</strain>
    </source>
</reference>
<dbReference type="Pfam" id="PF00350">
    <property type="entry name" value="Dynamin_N"/>
    <property type="match status" value="1"/>
</dbReference>
<protein>
    <submittedName>
        <fullName evidence="3">Nuclear GTPase SLIP-GC</fullName>
    </submittedName>
</protein>
<feature type="compositionally biased region" description="Acidic residues" evidence="1">
    <location>
        <begin position="868"/>
        <end position="877"/>
    </location>
</feature>
<dbReference type="PANTHER" id="PTHR36681">
    <property type="entry name" value="NUCLEAR GTPASE, GERMINAL CENTER-ASSOCIATED, TANDEM DUPLICATE 3"/>
    <property type="match status" value="1"/>
</dbReference>
<accession>A0A559M6B6</accession>
<dbReference type="Gene3D" id="3.40.50.300">
    <property type="entry name" value="P-loop containing nucleotide triphosphate hydrolases"/>
    <property type="match status" value="1"/>
</dbReference>
<dbReference type="EMBL" id="QGML01001707">
    <property type="protein sequence ID" value="TVY88490.1"/>
    <property type="molecule type" value="Genomic_DNA"/>
</dbReference>
<dbReference type="AlphaFoldDB" id="A0A559M6B6"/>
<feature type="domain" description="Dynamin N-terminal" evidence="2">
    <location>
        <begin position="18"/>
        <end position="221"/>
    </location>
</feature>
<dbReference type="InterPro" id="IPR027417">
    <property type="entry name" value="P-loop_NTPase"/>
</dbReference>
<dbReference type="InterPro" id="IPR045063">
    <property type="entry name" value="Dynamin_N"/>
</dbReference>
<feature type="region of interest" description="Disordered" evidence="1">
    <location>
        <begin position="838"/>
        <end position="887"/>
    </location>
</feature>
<sequence length="887" mass="100124">MPVIDTIRKNKLDCRVLIGFIGVSGAGKSSLINAILGLDDLLPADDEKACTAAPVEISQNHGTDTSKAFMGLIERVSKDEWQNVSDKAENKDGKDGEPDLERDLRIKSSFQKLRCVYPHIISIEDLRKYSIESFLTHLNVKDILGKQEHISDPTLDGFAAKIKSFINSSSSKGEGGNLFAQWPVVKVVRLLVKSDVLKHGIVLVDLPGSMDTNLACGAIAESYQQNLKAQDLLGRATQRTLRLDDRFSSESLCFIVSKTDSSLNIPRYIRTHPNMEAALSDDFEKEKQYNAVLNQAKEYCAERKQAQAISRALLDKLGKEYENMPQVVKLKVGRPKKRKRDDKDESSVSTQAPTKEEQKAKRTYNALVKKITQANKEYDVAGSELSRGQEAIRHLEGLIKALQSHQKAACIRNRNEVSTDKLRKDYQIASKQMGQKNKKPLQVFCVSALAFTDMAKGSANVEGFLKLSDTRIPQLQRWLNETTLQDRERHAVAFLEDVVSFKLSIAPWIAHTSAEFKMTQTQSQNLEKVFKKHFGNMLKSISETNSATVRKCETLVETGIYSKMSKYENTAARETERTVKGWAQKPTHWSTHKALNRNKGEWKTYKGKKIDWNDDLAGSYLESLITQWTHVIHNGLPEVRIDYDSNISKLIEEFVESIATSTLAVCPELAEAVKQWKESILRIPIQIRKHSFTVFNENVQDVTREAHRAVKPKIRDCWAPVYVKCGNEYGPGHFKRNQLAHNNHAQKKSRKMYKEGSQAIKAAFQKLWKSLPSKFSKGTILSSAQVKDEFQAMVANHTQSEETSETKQCAAKIRLQQDIQASFAKVKADWAKQIELPTDEEEVDSKPEDVELEDLLRPGNGPICLVSESEEDDDDEMDSIHESSLHE</sequence>
<feature type="region of interest" description="Disordered" evidence="1">
    <location>
        <begin position="328"/>
        <end position="361"/>
    </location>
</feature>